<feature type="signal peptide" evidence="1">
    <location>
        <begin position="1"/>
        <end position="23"/>
    </location>
</feature>
<evidence type="ECO:0000256" key="1">
    <source>
        <dbReference type="SAM" id="SignalP"/>
    </source>
</evidence>
<dbReference type="KEGG" id="hfl:PUV54_14215"/>
<keyword evidence="3" id="KW-1185">Reference proteome</keyword>
<keyword evidence="1" id="KW-0732">Signal</keyword>
<evidence type="ECO:0000313" key="3">
    <source>
        <dbReference type="Proteomes" id="UP001214043"/>
    </source>
</evidence>
<feature type="chain" id="PRO_5042191081" evidence="1">
    <location>
        <begin position="24"/>
        <end position="143"/>
    </location>
</feature>
<gene>
    <name evidence="2" type="ORF">PUV54_14215</name>
</gene>
<name>A0AAF0CED2_9PROT</name>
<accession>A0AAF0CED2</accession>
<protein>
    <submittedName>
        <fullName evidence="2">Uncharacterized protein</fullName>
    </submittedName>
</protein>
<reference evidence="2" key="1">
    <citation type="submission" date="2023-02" db="EMBL/GenBank/DDBJ databases">
        <title>Genome sequence of Hyphococcus flavus.</title>
        <authorList>
            <person name="Rong J.-C."/>
            <person name="Zhao Q."/>
            <person name="Yi M."/>
            <person name="Wu J.-Y."/>
        </authorList>
    </citation>
    <scope>NUCLEOTIDE SEQUENCE</scope>
    <source>
        <strain evidence="2">MCCC 1K03223</strain>
    </source>
</reference>
<dbReference type="EMBL" id="CP118166">
    <property type="protein sequence ID" value="WDI31106.1"/>
    <property type="molecule type" value="Genomic_DNA"/>
</dbReference>
<dbReference type="RefSeq" id="WP_274492928.1">
    <property type="nucleotide sequence ID" value="NZ_CP118166.1"/>
</dbReference>
<proteinExistence type="predicted"/>
<sequence>MTKFKKAIFIGAGATFLASAAVAGLYQPQVVDVDMAGGFAVGDMITARNDKDDTVFVGCGIRSLETSPTETFDFGFCQAADPDGEQVTCFSQNSELLDTIRASADASFVTFNFVDDGAGGFNCTRIGFSNQSFYLLDAKGKTK</sequence>
<evidence type="ECO:0000313" key="2">
    <source>
        <dbReference type="EMBL" id="WDI31106.1"/>
    </source>
</evidence>
<organism evidence="2 3">
    <name type="scientific">Hyphococcus flavus</name>
    <dbReference type="NCBI Taxonomy" id="1866326"/>
    <lineage>
        <taxon>Bacteria</taxon>
        <taxon>Pseudomonadati</taxon>
        <taxon>Pseudomonadota</taxon>
        <taxon>Alphaproteobacteria</taxon>
        <taxon>Parvularculales</taxon>
        <taxon>Parvularculaceae</taxon>
        <taxon>Hyphococcus</taxon>
    </lineage>
</organism>
<dbReference type="AlphaFoldDB" id="A0AAF0CED2"/>
<dbReference type="Proteomes" id="UP001214043">
    <property type="component" value="Chromosome"/>
</dbReference>